<feature type="compositionally biased region" description="Low complexity" evidence="1">
    <location>
        <begin position="437"/>
        <end position="447"/>
    </location>
</feature>
<feature type="compositionally biased region" description="Polar residues" evidence="1">
    <location>
        <begin position="51"/>
        <end position="60"/>
    </location>
</feature>
<feature type="compositionally biased region" description="Low complexity" evidence="1">
    <location>
        <begin position="230"/>
        <end position="248"/>
    </location>
</feature>
<feature type="compositionally biased region" description="Pro residues" evidence="1">
    <location>
        <begin position="74"/>
        <end position="88"/>
    </location>
</feature>
<gene>
    <name evidence="2" type="ORF">BCR38DRAFT_485172</name>
</gene>
<accession>A0A1Y2DXN6</accession>
<dbReference type="EMBL" id="MCFJ01000007">
    <property type="protein sequence ID" value="ORY64031.1"/>
    <property type="molecule type" value="Genomic_DNA"/>
</dbReference>
<dbReference type="STRING" id="1141098.A0A1Y2DXN6"/>
<feature type="compositionally biased region" description="Low complexity" evidence="1">
    <location>
        <begin position="281"/>
        <end position="292"/>
    </location>
</feature>
<dbReference type="RefSeq" id="XP_040715445.1">
    <property type="nucleotide sequence ID" value="XM_040863844.1"/>
</dbReference>
<reference evidence="2 3" key="1">
    <citation type="submission" date="2016-07" db="EMBL/GenBank/DDBJ databases">
        <title>Pervasive Adenine N6-methylation of Active Genes in Fungi.</title>
        <authorList>
            <consortium name="DOE Joint Genome Institute"/>
            <person name="Mondo S.J."/>
            <person name="Dannebaum R.O."/>
            <person name="Kuo R.C."/>
            <person name="Labutti K."/>
            <person name="Haridas S."/>
            <person name="Kuo A."/>
            <person name="Salamov A."/>
            <person name="Ahrendt S.R."/>
            <person name="Lipzen A."/>
            <person name="Sullivan W."/>
            <person name="Andreopoulos W.B."/>
            <person name="Clum A."/>
            <person name="Lindquist E."/>
            <person name="Daum C."/>
            <person name="Ramamoorthy G.K."/>
            <person name="Gryganskyi A."/>
            <person name="Culley D."/>
            <person name="Magnuson J.K."/>
            <person name="James T.Y."/>
            <person name="O'Malley M.A."/>
            <person name="Stajich J.E."/>
            <person name="Spatafora J.W."/>
            <person name="Visel A."/>
            <person name="Grigoriev I.V."/>
        </authorList>
    </citation>
    <scope>NUCLEOTIDE SEQUENCE [LARGE SCALE GENOMIC DNA]</scope>
    <source>
        <strain evidence="2 3">CBS 129021</strain>
    </source>
</reference>
<dbReference type="Proteomes" id="UP000193689">
    <property type="component" value="Unassembled WGS sequence"/>
</dbReference>
<evidence type="ECO:0000313" key="3">
    <source>
        <dbReference type="Proteomes" id="UP000193689"/>
    </source>
</evidence>
<organism evidence="2 3">
    <name type="scientific">Pseudomassariella vexata</name>
    <dbReference type="NCBI Taxonomy" id="1141098"/>
    <lineage>
        <taxon>Eukaryota</taxon>
        <taxon>Fungi</taxon>
        <taxon>Dikarya</taxon>
        <taxon>Ascomycota</taxon>
        <taxon>Pezizomycotina</taxon>
        <taxon>Sordariomycetes</taxon>
        <taxon>Xylariomycetidae</taxon>
        <taxon>Amphisphaeriales</taxon>
        <taxon>Pseudomassariaceae</taxon>
        <taxon>Pseudomassariella</taxon>
    </lineage>
</organism>
<evidence type="ECO:0000256" key="1">
    <source>
        <dbReference type="SAM" id="MobiDB-lite"/>
    </source>
</evidence>
<name>A0A1Y2DXN6_9PEZI</name>
<protein>
    <submittedName>
        <fullName evidence="2">Uncharacterized protein</fullName>
    </submittedName>
</protein>
<feature type="compositionally biased region" description="Low complexity" evidence="1">
    <location>
        <begin position="89"/>
        <end position="100"/>
    </location>
</feature>
<dbReference type="InParanoid" id="A0A1Y2DXN6"/>
<feature type="compositionally biased region" description="Low complexity" evidence="1">
    <location>
        <begin position="301"/>
        <end position="321"/>
    </location>
</feature>
<feature type="compositionally biased region" description="Basic and acidic residues" evidence="1">
    <location>
        <begin position="137"/>
        <end position="161"/>
    </location>
</feature>
<proteinExistence type="predicted"/>
<feature type="region of interest" description="Disordered" evidence="1">
    <location>
        <begin position="207"/>
        <end position="513"/>
    </location>
</feature>
<dbReference type="GeneID" id="63780056"/>
<comment type="caution">
    <text evidence="2">The sequence shown here is derived from an EMBL/GenBank/DDBJ whole genome shotgun (WGS) entry which is preliminary data.</text>
</comment>
<feature type="compositionally biased region" description="Low complexity" evidence="1">
    <location>
        <begin position="25"/>
        <end position="35"/>
    </location>
</feature>
<feature type="region of interest" description="Disordered" evidence="1">
    <location>
        <begin position="1"/>
        <end position="161"/>
    </location>
</feature>
<feature type="compositionally biased region" description="Low complexity" evidence="1">
    <location>
        <begin position="458"/>
        <end position="467"/>
    </location>
</feature>
<evidence type="ECO:0000313" key="2">
    <source>
        <dbReference type="EMBL" id="ORY64031.1"/>
    </source>
</evidence>
<sequence length="513" mass="54993">MMLTLKQQPVHYGYRPIHDLPTPPSTSRSSPPVTVQETTQKPLPAIPRKSSPAQGMSQQPHRGLPLPAAMTLPQPAPPQGQNHPPGPPLHSQAQQQQQQQQPPPHPPLSQTLGALPAPPQWQGPGSDESMRNWLIAKTEEERRRQEEEKTRQEGYRLEQRKLEHDMLRTSLDRGIPPPMVPVVFAGMSGGLLPQAALEFAQQYLVPQQGHPPQLMPAQGPLSPEHRRDSQSQQYASYAGSVGVPSTPGSGPGPQGGFVPYQGPGSPTRARAHTMSMAGQVGRSLGSSLPRLSTNEPGVPPHGGHPLGQQQSAQQQETQSPSIYFHHWQPPTSQANASGGSNQPATPSVDSPRKRKATGPQQPAPLPSTQARYRSPPFNPSVGGGGPSTLANPPPGRRRGHSRQRSDLASYRPPGRGRGDSFGPNRGMSPSVHTPREAAPAAASAPSATETSYQRSGGHSVSSLLSEEPSPHYAPEMRSQPQGEAERRQSPTSSEERSRGGVAGSALPRERDNE</sequence>
<feature type="compositionally biased region" description="Polar residues" evidence="1">
    <location>
        <begin position="329"/>
        <end position="348"/>
    </location>
</feature>
<dbReference type="OrthoDB" id="20105at2759"/>
<keyword evidence="3" id="KW-1185">Reference proteome</keyword>
<dbReference type="AlphaFoldDB" id="A0A1Y2DXN6"/>
<feature type="compositionally biased region" description="Basic and acidic residues" evidence="1">
    <location>
        <begin position="483"/>
        <end position="498"/>
    </location>
</feature>